<dbReference type="AlphaFoldDB" id="A0A392RX67"/>
<reference evidence="1 2" key="1">
    <citation type="journal article" date="2018" name="Front. Plant Sci.">
        <title>Red Clover (Trifolium pratense) and Zigzag Clover (T. medium) - A Picture of Genomic Similarities and Differences.</title>
        <authorList>
            <person name="Dluhosova J."/>
            <person name="Istvanek J."/>
            <person name="Nedelnik J."/>
            <person name="Repkova J."/>
        </authorList>
    </citation>
    <scope>NUCLEOTIDE SEQUENCE [LARGE SCALE GENOMIC DNA]</scope>
    <source>
        <strain evidence="2">cv. 10/8</strain>
        <tissue evidence="1">Leaf</tissue>
    </source>
</reference>
<comment type="caution">
    <text evidence="1">The sequence shown here is derived from an EMBL/GenBank/DDBJ whole genome shotgun (WGS) entry which is preliminary data.</text>
</comment>
<accession>A0A392RX67</accession>
<keyword evidence="2" id="KW-1185">Reference proteome</keyword>
<protein>
    <submittedName>
        <fullName evidence="1">Uncharacterized protein</fullName>
    </submittedName>
</protein>
<name>A0A392RX67_9FABA</name>
<proteinExistence type="predicted"/>
<evidence type="ECO:0000313" key="1">
    <source>
        <dbReference type="EMBL" id="MCI40757.1"/>
    </source>
</evidence>
<evidence type="ECO:0000313" key="2">
    <source>
        <dbReference type="Proteomes" id="UP000265520"/>
    </source>
</evidence>
<dbReference type="Proteomes" id="UP000265520">
    <property type="component" value="Unassembled WGS sequence"/>
</dbReference>
<sequence length="54" mass="6273">MDMPTVVAVWNKREWSTNAIYKETESVDKETEAGNDHYFGYYDWCCGCCAVARK</sequence>
<organism evidence="1 2">
    <name type="scientific">Trifolium medium</name>
    <dbReference type="NCBI Taxonomy" id="97028"/>
    <lineage>
        <taxon>Eukaryota</taxon>
        <taxon>Viridiplantae</taxon>
        <taxon>Streptophyta</taxon>
        <taxon>Embryophyta</taxon>
        <taxon>Tracheophyta</taxon>
        <taxon>Spermatophyta</taxon>
        <taxon>Magnoliopsida</taxon>
        <taxon>eudicotyledons</taxon>
        <taxon>Gunneridae</taxon>
        <taxon>Pentapetalae</taxon>
        <taxon>rosids</taxon>
        <taxon>fabids</taxon>
        <taxon>Fabales</taxon>
        <taxon>Fabaceae</taxon>
        <taxon>Papilionoideae</taxon>
        <taxon>50 kb inversion clade</taxon>
        <taxon>NPAAA clade</taxon>
        <taxon>Hologalegina</taxon>
        <taxon>IRL clade</taxon>
        <taxon>Trifolieae</taxon>
        <taxon>Trifolium</taxon>
    </lineage>
</organism>
<dbReference type="EMBL" id="LXQA010283625">
    <property type="protein sequence ID" value="MCI40757.1"/>
    <property type="molecule type" value="Genomic_DNA"/>
</dbReference>